<dbReference type="SUPFAM" id="SSF54106">
    <property type="entry name" value="LysM domain"/>
    <property type="match status" value="1"/>
</dbReference>
<sequence>MRKRLKSIKLVFRGIGLCFALITFAALSLPTTLGFAAEQDDPLPSYPSLMANVAFWKKVYAQYSTTQGIIHDARNLNIIYEVITLKDWFEPGAYSYNDAKESCAKGYYQNLLKRIVSADARPSLEQERVLGLFAAYNAKNLLKDAHLNVRMQLGQKDRFLAGLIRSGKYLDEIRRILRAYDLPEDLAYLPHVESSFNYQASSKCGAAGIWQFTNPTGRRFMTINHVIDERRDPIIATHAAARLLKENYRMLGEWPTALTAYNHGPGGMLRAQRIKGGYENIFKYYNGPSFGFASRNFYSEFLAAREIARNYQAYFGEIELDEPVYRDSITLPGHIAIKDLARHFCVDIDTLEELNPSLRSSVISGRQYVPKGYCLYLPSKMASDSTFTAENIPPELFKSIRKSSLYCRVRPGDTANKIAKRYGVQVRDLIHANGLNAHATIRLGQNLRIPTQKQDI</sequence>
<proteinExistence type="predicted"/>
<organism evidence="3">
    <name type="scientific">uncultured Desulfobacterium sp</name>
    <dbReference type="NCBI Taxonomy" id="201089"/>
    <lineage>
        <taxon>Bacteria</taxon>
        <taxon>Pseudomonadati</taxon>
        <taxon>Thermodesulfobacteriota</taxon>
        <taxon>Desulfobacteria</taxon>
        <taxon>Desulfobacterales</taxon>
        <taxon>Desulfobacteriaceae</taxon>
        <taxon>Desulfobacterium</taxon>
        <taxon>environmental samples</taxon>
    </lineage>
</organism>
<protein>
    <submittedName>
        <fullName evidence="3">Lytic transglycosylase catalytic</fullName>
    </submittedName>
</protein>
<feature type="chain" id="PRO_5019424673" evidence="1">
    <location>
        <begin position="26"/>
        <end position="456"/>
    </location>
</feature>
<evidence type="ECO:0000256" key="1">
    <source>
        <dbReference type="SAM" id="SignalP"/>
    </source>
</evidence>
<dbReference type="CDD" id="cd16894">
    <property type="entry name" value="MltD-like"/>
    <property type="match status" value="1"/>
</dbReference>
<name>A0A445MUS9_9BACT</name>
<dbReference type="InterPro" id="IPR008258">
    <property type="entry name" value="Transglycosylase_SLT_dom_1"/>
</dbReference>
<dbReference type="InterPro" id="IPR018392">
    <property type="entry name" value="LysM"/>
</dbReference>
<dbReference type="InterPro" id="IPR023346">
    <property type="entry name" value="Lysozyme-like_dom_sf"/>
</dbReference>
<dbReference type="SUPFAM" id="SSF53955">
    <property type="entry name" value="Lysozyme-like"/>
    <property type="match status" value="1"/>
</dbReference>
<accession>A0A445MUS9</accession>
<dbReference type="InterPro" id="IPR036779">
    <property type="entry name" value="LysM_dom_sf"/>
</dbReference>
<dbReference type="Pfam" id="PF01476">
    <property type="entry name" value="LysM"/>
    <property type="match status" value="1"/>
</dbReference>
<dbReference type="Pfam" id="PF01464">
    <property type="entry name" value="SLT"/>
    <property type="match status" value="1"/>
</dbReference>
<dbReference type="Gene3D" id="1.10.530.10">
    <property type="match status" value="1"/>
</dbReference>
<dbReference type="AlphaFoldDB" id="A0A445MUS9"/>
<gene>
    <name evidence="3" type="ORF">PITCH_A1740049</name>
</gene>
<dbReference type="PROSITE" id="PS51782">
    <property type="entry name" value="LYSM"/>
    <property type="match status" value="1"/>
</dbReference>
<dbReference type="Gene3D" id="3.10.350.10">
    <property type="entry name" value="LysM domain"/>
    <property type="match status" value="1"/>
</dbReference>
<dbReference type="SMART" id="SM00257">
    <property type="entry name" value="LysM"/>
    <property type="match status" value="1"/>
</dbReference>
<dbReference type="EMBL" id="OJIN01000084">
    <property type="protein sequence ID" value="SPD73240.1"/>
    <property type="molecule type" value="Genomic_DNA"/>
</dbReference>
<evidence type="ECO:0000259" key="2">
    <source>
        <dbReference type="PROSITE" id="PS51782"/>
    </source>
</evidence>
<reference evidence="3" key="1">
    <citation type="submission" date="2018-01" db="EMBL/GenBank/DDBJ databases">
        <authorList>
            <person name="Regsiter A."/>
            <person name="William W."/>
        </authorList>
    </citation>
    <scope>NUCLEOTIDE SEQUENCE</scope>
    <source>
        <strain evidence="3">TRIP AH-1</strain>
    </source>
</reference>
<dbReference type="CDD" id="cd00118">
    <property type="entry name" value="LysM"/>
    <property type="match status" value="1"/>
</dbReference>
<evidence type="ECO:0000313" key="3">
    <source>
        <dbReference type="EMBL" id="SPD73240.1"/>
    </source>
</evidence>
<feature type="domain" description="LysM" evidence="2">
    <location>
        <begin position="405"/>
        <end position="449"/>
    </location>
</feature>
<feature type="signal peptide" evidence="1">
    <location>
        <begin position="1"/>
        <end position="25"/>
    </location>
</feature>
<keyword evidence="1" id="KW-0732">Signal</keyword>